<evidence type="ECO:0000256" key="4">
    <source>
        <dbReference type="ARBA" id="ARBA00017470"/>
    </source>
</evidence>
<dbReference type="InterPro" id="IPR006059">
    <property type="entry name" value="SBP"/>
</dbReference>
<keyword evidence="5" id="KW-0813">Transport</keyword>
<organism evidence="10 11">
    <name type="scientific">Aureimonas ureilytica</name>
    <dbReference type="NCBI Taxonomy" id="401562"/>
    <lineage>
        <taxon>Bacteria</taxon>
        <taxon>Pseudomonadati</taxon>
        <taxon>Pseudomonadota</taxon>
        <taxon>Alphaproteobacteria</taxon>
        <taxon>Hyphomicrobiales</taxon>
        <taxon>Aurantimonadaceae</taxon>
        <taxon>Aureimonas</taxon>
    </lineage>
</organism>
<proteinExistence type="inferred from homology"/>
<comment type="subunit">
    <text evidence="3">The complex is composed of two ATP-binding proteins (UgpC), two transmembrane proteins (UgpA and UgpE) and a solute-binding protein (UgpB).</text>
</comment>
<protein>
    <recommendedName>
        <fullName evidence="4">sn-glycerol-3-phosphate-binding periplasmic protein UgpB</fullName>
    </recommendedName>
</protein>
<keyword evidence="7" id="KW-0574">Periplasm</keyword>
<evidence type="ECO:0000313" key="10">
    <source>
        <dbReference type="EMBL" id="KTQ98451.1"/>
    </source>
</evidence>
<dbReference type="RefSeq" id="WP_058633387.1">
    <property type="nucleotide sequence ID" value="NZ_LDPZ01000003.1"/>
</dbReference>
<dbReference type="Gene3D" id="3.40.190.10">
    <property type="entry name" value="Periplasmic binding protein-like II"/>
    <property type="match status" value="2"/>
</dbReference>
<dbReference type="PROSITE" id="PS01037">
    <property type="entry name" value="SBP_BACTERIAL_1"/>
    <property type="match status" value="1"/>
</dbReference>
<dbReference type="OrthoDB" id="9762335at2"/>
<comment type="function">
    <text evidence="8">Part of the ABC transporter complex UgpBAEC involved in sn-glycerol-3-phosphate (G3P) import. Binds G3P.</text>
</comment>
<evidence type="ECO:0000256" key="1">
    <source>
        <dbReference type="ARBA" id="ARBA00004418"/>
    </source>
</evidence>
<dbReference type="PATRIC" id="fig|401562.3.peg.2534"/>
<dbReference type="GO" id="GO:0042597">
    <property type="term" value="C:periplasmic space"/>
    <property type="evidence" value="ECO:0007669"/>
    <property type="project" value="UniProtKB-SubCell"/>
</dbReference>
<evidence type="ECO:0000256" key="8">
    <source>
        <dbReference type="ARBA" id="ARBA00034473"/>
    </source>
</evidence>
<comment type="similarity">
    <text evidence="2">Belongs to the bacterial solute-binding protein 1 family.</text>
</comment>
<dbReference type="PANTHER" id="PTHR43649">
    <property type="entry name" value="ARABINOSE-BINDING PROTEIN-RELATED"/>
    <property type="match status" value="1"/>
</dbReference>
<dbReference type="GO" id="GO:0055085">
    <property type="term" value="P:transmembrane transport"/>
    <property type="evidence" value="ECO:0007669"/>
    <property type="project" value="InterPro"/>
</dbReference>
<evidence type="ECO:0000256" key="3">
    <source>
        <dbReference type="ARBA" id="ARBA00011557"/>
    </source>
</evidence>
<evidence type="ECO:0000313" key="11">
    <source>
        <dbReference type="Proteomes" id="UP000078272"/>
    </source>
</evidence>
<keyword evidence="6 9" id="KW-0732">Signal</keyword>
<evidence type="ECO:0000256" key="9">
    <source>
        <dbReference type="SAM" id="SignalP"/>
    </source>
</evidence>
<feature type="signal peptide" evidence="9">
    <location>
        <begin position="1"/>
        <end position="24"/>
    </location>
</feature>
<dbReference type="SUPFAM" id="SSF53850">
    <property type="entry name" value="Periplasmic binding protein-like II"/>
    <property type="match status" value="1"/>
</dbReference>
<dbReference type="STRING" id="401562.NS365_10625"/>
<dbReference type="AlphaFoldDB" id="A0A175RFF2"/>
<dbReference type="InterPro" id="IPR006061">
    <property type="entry name" value="SBP_1_CS"/>
</dbReference>
<evidence type="ECO:0000256" key="5">
    <source>
        <dbReference type="ARBA" id="ARBA00022448"/>
    </source>
</evidence>
<dbReference type="EMBL" id="LDPZ01000003">
    <property type="protein sequence ID" value="KTQ98451.1"/>
    <property type="molecule type" value="Genomic_DNA"/>
</dbReference>
<reference evidence="10 11" key="1">
    <citation type="journal article" date="2016" name="Front. Microbiol.">
        <title>Genomic Resource of Rice Seed Associated Bacteria.</title>
        <authorList>
            <person name="Midha S."/>
            <person name="Bansal K."/>
            <person name="Sharma S."/>
            <person name="Kumar N."/>
            <person name="Patil P.P."/>
            <person name="Chaudhry V."/>
            <person name="Patil P.B."/>
        </authorList>
    </citation>
    <scope>NUCLEOTIDE SEQUENCE [LARGE SCALE GENOMIC DNA]</scope>
    <source>
        <strain evidence="10 11">NS226</strain>
    </source>
</reference>
<sequence>MLTKIFGAASALALLAGLTGAAQAEPVKFEFWHGLSGDLGDRVQEACTKFNASQKDYEISCVSQGGYETNLQNTIAAYRAKKQPAITQVYDAGTLDLMLSRAFVPAKQLMADNGYKIDWDNYFPGIGQYYATAKGELESFPFNSSTAVLYYNGDAFKKAGITEAPKTWEQVSADAKKLKDAGYECPMAINFDPWFSLDQFSSIHNQPVATKANGYQGLDAEVVFNKTKVVDEIKFWKKQVDDKLFVVKTKQLGMDAFPSFTSQTCQMAMSSIADHGTAGKTLPQGVEWHVTMLPAFEGTQRQKTLVGGASLWVMKDRPAAEYKGAAAFLNFLAQPDMVEWWSTVTGYIPVTKTGFEAMKASGFYDKPQFKGREIAIESLTLTPPSENTRGIRLGNYTQIRKEFSTALEAIFMQNADIQKSLDEAADRSNTLLRRFEKTYAGQTLN</sequence>
<dbReference type="PANTHER" id="PTHR43649:SF31">
    <property type="entry name" value="SN-GLYCEROL-3-PHOSPHATE-BINDING PERIPLASMIC PROTEIN UGPB"/>
    <property type="match status" value="1"/>
</dbReference>
<dbReference type="InterPro" id="IPR050490">
    <property type="entry name" value="Bact_solute-bd_prot1"/>
</dbReference>
<comment type="caution">
    <text evidence="10">The sequence shown here is derived from an EMBL/GenBank/DDBJ whole genome shotgun (WGS) entry which is preliminary data.</text>
</comment>
<dbReference type="Proteomes" id="UP000078272">
    <property type="component" value="Unassembled WGS sequence"/>
</dbReference>
<comment type="subcellular location">
    <subcellularLocation>
        <location evidence="1">Periplasm</location>
    </subcellularLocation>
</comment>
<gene>
    <name evidence="10" type="ORF">NS226_00925</name>
</gene>
<evidence type="ECO:0000256" key="7">
    <source>
        <dbReference type="ARBA" id="ARBA00022764"/>
    </source>
</evidence>
<name>A0A175RFF2_9HYPH</name>
<evidence type="ECO:0000256" key="2">
    <source>
        <dbReference type="ARBA" id="ARBA00008520"/>
    </source>
</evidence>
<evidence type="ECO:0000256" key="6">
    <source>
        <dbReference type="ARBA" id="ARBA00022729"/>
    </source>
</evidence>
<feature type="chain" id="PRO_5008041858" description="sn-glycerol-3-phosphate-binding periplasmic protein UgpB" evidence="9">
    <location>
        <begin position="25"/>
        <end position="445"/>
    </location>
</feature>
<dbReference type="Pfam" id="PF13416">
    <property type="entry name" value="SBP_bac_8"/>
    <property type="match status" value="1"/>
</dbReference>
<accession>A0A175RFF2</accession>
<dbReference type="eggNOG" id="COG1653">
    <property type="taxonomic scope" value="Bacteria"/>
</dbReference>